<reference evidence="3" key="1">
    <citation type="submission" date="2016-11" db="EMBL/GenBank/DDBJ databases">
        <authorList>
            <person name="Jaros S."/>
            <person name="Januszkiewicz K."/>
            <person name="Wedrychowicz H."/>
        </authorList>
    </citation>
    <scope>NUCLEOTIDE SEQUENCE [LARGE SCALE GENOMIC DNA]</scope>
    <source>
        <strain evidence="3">CGMCC 4.3555</strain>
    </source>
</reference>
<feature type="region of interest" description="Disordered" evidence="1">
    <location>
        <begin position="453"/>
        <end position="509"/>
    </location>
</feature>
<feature type="compositionally biased region" description="Basic and acidic residues" evidence="1">
    <location>
        <begin position="461"/>
        <end position="472"/>
    </location>
</feature>
<dbReference type="RefSeq" id="WP_073449059.1">
    <property type="nucleotide sequence ID" value="NZ_FRBK01000026.1"/>
</dbReference>
<evidence type="ECO:0000256" key="1">
    <source>
        <dbReference type="SAM" id="MobiDB-lite"/>
    </source>
</evidence>
<evidence type="ECO:0000313" key="2">
    <source>
        <dbReference type="EMBL" id="SHN24684.1"/>
    </source>
</evidence>
<dbReference type="AlphaFoldDB" id="A0A9X8QZL1"/>
<dbReference type="InterPro" id="IPR021145">
    <property type="entry name" value="Portal_protein_SPP1_Gp6-like"/>
</dbReference>
<dbReference type="Pfam" id="PF05133">
    <property type="entry name" value="SPP1_portal"/>
    <property type="match status" value="1"/>
</dbReference>
<comment type="caution">
    <text evidence="2">The sequence shown here is derived from an EMBL/GenBank/DDBJ whole genome shotgun (WGS) entry which is preliminary data.</text>
</comment>
<organism evidence="2 3">
    <name type="scientific">Streptomyces yunnanensis</name>
    <dbReference type="NCBI Taxonomy" id="156453"/>
    <lineage>
        <taxon>Bacteria</taxon>
        <taxon>Bacillati</taxon>
        <taxon>Actinomycetota</taxon>
        <taxon>Actinomycetes</taxon>
        <taxon>Kitasatosporales</taxon>
        <taxon>Streptomycetaceae</taxon>
        <taxon>Streptomyces</taxon>
    </lineage>
</organism>
<accession>A0A9X8QZL1</accession>
<gene>
    <name evidence="2" type="ORF">SAMN05216268_126126</name>
</gene>
<name>A0A9X8QZL1_9ACTN</name>
<protein>
    <submittedName>
        <fullName evidence="2">Phage portal protein, SPP1 Gp6-like</fullName>
    </submittedName>
</protein>
<dbReference type="EMBL" id="FRBK01000026">
    <property type="protein sequence ID" value="SHN24684.1"/>
    <property type="molecule type" value="Genomic_DNA"/>
</dbReference>
<dbReference type="Proteomes" id="UP000184388">
    <property type="component" value="Unassembled WGS sequence"/>
</dbReference>
<evidence type="ECO:0000313" key="3">
    <source>
        <dbReference type="Proteomes" id="UP000184388"/>
    </source>
</evidence>
<proteinExistence type="predicted"/>
<sequence>MAEEQDANLPINITDIDERIKQSLKMIEKDYKKLNTVDQYVRGLHASPYTPRRSNPEFKELVRRSFHNIIPLLVDAPSNALSVEGYRRPDVTGNPPEWTFWQSNRMDQRQTLVHRSAIESGQAYVSVTPADPKKRPGVDPKTPEIRTYPAIRMFAGYDDPIFDAFPLYALFIENNVYSDKEPTRGRFFDDKFVYELTIGKEYKIEGKRPHGLGVCPVVRFTPKMDLMGRSQGMVEGIIRYQDKLNQMWLSLLIAQHYTGFAIRTATGLSPVERVDENGMPILDEDGQPTYIPPVLDPSTMLVSPNPDTKFGQLPSAPTGEFLEAIELLTRHMCAVTETPPHYLLSGKLANLSADALAAAESAFTRKIDEIRHSFGESWELVLRLCALVSGDQTGFEIEDAEVQWADKGNRSLAQAVDAGLKLSQMGVPVDLVLTKIPGFTQQDVDLVRERMEQAPAEEGDGTEKKPSEKDKQPALSGADQKEKKPAPAAAKAKTQPEETVKNGQQAAAV</sequence>